<dbReference type="EMBL" id="APML01000016">
    <property type="protein sequence ID" value="ENH97664.1"/>
    <property type="molecule type" value="Genomic_DNA"/>
</dbReference>
<dbReference type="Proteomes" id="UP000012283">
    <property type="component" value="Unassembled WGS sequence"/>
</dbReference>
<sequence length="71" mass="8600">MMKQRSIDKEGIRQTAIEIDKYHNGVYAYPVTDPKEKKEVDRQTREFIKNYKEQNKERIEQTNKTLQNLIK</sequence>
<reference evidence="1 2" key="1">
    <citation type="submission" date="2013-03" db="EMBL/GenBank/DDBJ databases">
        <title>Draft genome sequence of Gracibacillus halophilus YIM-C55.5, a moderately halophilic and thermophilic organism from the Xiaochaidamu salt lake.</title>
        <authorList>
            <person name="Sugumar T."/>
            <person name="Polireddy D.R."/>
            <person name="Antony A."/>
            <person name="Madhava Y.R."/>
            <person name="Sivakumar N."/>
        </authorList>
    </citation>
    <scope>NUCLEOTIDE SEQUENCE [LARGE SCALE GENOMIC DNA]</scope>
    <source>
        <strain evidence="1 2">YIM-C55.5</strain>
    </source>
</reference>
<proteinExistence type="predicted"/>
<dbReference type="RefSeq" id="WP_003465126.1">
    <property type="nucleotide sequence ID" value="NZ_APML01000016.1"/>
</dbReference>
<dbReference type="STRING" id="1308866.J416_03811"/>
<organism evidence="1 2">
    <name type="scientific">Gracilibacillus halophilus YIM-C55.5</name>
    <dbReference type="NCBI Taxonomy" id="1308866"/>
    <lineage>
        <taxon>Bacteria</taxon>
        <taxon>Bacillati</taxon>
        <taxon>Bacillota</taxon>
        <taxon>Bacilli</taxon>
        <taxon>Bacillales</taxon>
        <taxon>Bacillaceae</taxon>
        <taxon>Gracilibacillus</taxon>
    </lineage>
</organism>
<comment type="caution">
    <text evidence="1">The sequence shown here is derived from an EMBL/GenBank/DDBJ whole genome shotgun (WGS) entry which is preliminary data.</text>
</comment>
<protein>
    <submittedName>
        <fullName evidence="1">Uncharacterized protein</fullName>
    </submittedName>
</protein>
<name>N4WEI9_9BACI</name>
<keyword evidence="2" id="KW-1185">Reference proteome</keyword>
<evidence type="ECO:0000313" key="1">
    <source>
        <dbReference type="EMBL" id="ENH97664.1"/>
    </source>
</evidence>
<dbReference type="PATRIC" id="fig|1308866.3.peg.771"/>
<evidence type="ECO:0000313" key="2">
    <source>
        <dbReference type="Proteomes" id="UP000012283"/>
    </source>
</evidence>
<accession>N4WEI9</accession>
<gene>
    <name evidence="1" type="ORF">J416_03811</name>
</gene>
<dbReference type="AlphaFoldDB" id="N4WEI9"/>